<accession>A0ABV4MLQ4</accession>
<feature type="signal peptide" evidence="1">
    <location>
        <begin position="1"/>
        <end position="19"/>
    </location>
</feature>
<keyword evidence="4" id="KW-1185">Reference proteome</keyword>
<dbReference type="Pfam" id="PF00497">
    <property type="entry name" value="SBP_bac_3"/>
    <property type="match status" value="1"/>
</dbReference>
<proteinExistence type="predicted"/>
<evidence type="ECO:0000259" key="2">
    <source>
        <dbReference type="Pfam" id="PF00497"/>
    </source>
</evidence>
<dbReference type="InterPro" id="IPR001638">
    <property type="entry name" value="Solute-binding_3/MltF_N"/>
</dbReference>
<dbReference type="Proteomes" id="UP001569151">
    <property type="component" value="Unassembled WGS sequence"/>
</dbReference>
<dbReference type="RefSeq" id="WP_371719703.1">
    <property type="nucleotide sequence ID" value="NZ_JBGOOF010000029.1"/>
</dbReference>
<dbReference type="PANTHER" id="PTHR38834:SF3">
    <property type="entry name" value="SOLUTE-BINDING PROTEIN FAMILY 3_N-TERMINAL DOMAIN-CONTAINING PROTEIN"/>
    <property type="match status" value="1"/>
</dbReference>
<dbReference type="SUPFAM" id="SSF53850">
    <property type="entry name" value="Periplasmic binding protein-like II"/>
    <property type="match status" value="1"/>
</dbReference>
<dbReference type="Gene3D" id="3.40.190.10">
    <property type="entry name" value="Periplasmic binding protein-like II"/>
    <property type="match status" value="2"/>
</dbReference>
<reference evidence="3 4" key="1">
    <citation type="submission" date="2024-06" db="EMBL/GenBank/DDBJ databases">
        <authorList>
            <person name="Steensen K."/>
            <person name="Seneca J."/>
            <person name="Bartlau N."/>
            <person name="Yu A.X."/>
            <person name="Polz M.F."/>
        </authorList>
    </citation>
    <scope>NUCLEOTIDE SEQUENCE [LARGE SCALE GENOMIC DNA]</scope>
    <source>
        <strain evidence="3 4">1F146</strain>
    </source>
</reference>
<keyword evidence="1" id="KW-0732">Signal</keyword>
<sequence length="252" mass="29048">MKRIIAALCCLLVVLSVNANTKHVRFAVGEWAPFTSSSNNPREKIAEQIVIRAYESQGYNVILGYYPWSRSLRLAKQNQYDGTFPWMSNEEREEAFLFSDAMFTQKLVFFSHVEANFQWQELDDLKRFHIGATQDYQATNLLENAGLKPTIENTEESNFDKLAKHRIDAYPTGLIRGKYLIDKYLSKEEARAIRIGDKTLVEDNMYIMFSRTNPQRSQELSNVFSKGLKTLIESGEYDSIVFDSIRISAPDK</sequence>
<evidence type="ECO:0000313" key="4">
    <source>
        <dbReference type="Proteomes" id="UP001569151"/>
    </source>
</evidence>
<comment type="caution">
    <text evidence="3">The sequence shown here is derived from an EMBL/GenBank/DDBJ whole genome shotgun (WGS) entry which is preliminary data.</text>
</comment>
<dbReference type="PANTHER" id="PTHR38834">
    <property type="entry name" value="PERIPLASMIC SUBSTRATE BINDING PROTEIN FAMILY 3"/>
    <property type="match status" value="1"/>
</dbReference>
<dbReference type="EMBL" id="JBGOOS010000028">
    <property type="protein sequence ID" value="MEZ8210508.1"/>
    <property type="molecule type" value="Genomic_DNA"/>
</dbReference>
<name>A0ABV4MLQ4_9VIBR</name>
<gene>
    <name evidence="3" type="ORF">ACED39_17175</name>
</gene>
<organism evidence="3 4">
    <name type="scientific">Vibrio bivalvicida</name>
    <dbReference type="NCBI Taxonomy" id="1276888"/>
    <lineage>
        <taxon>Bacteria</taxon>
        <taxon>Pseudomonadati</taxon>
        <taxon>Pseudomonadota</taxon>
        <taxon>Gammaproteobacteria</taxon>
        <taxon>Vibrionales</taxon>
        <taxon>Vibrionaceae</taxon>
        <taxon>Vibrio</taxon>
        <taxon>Vibrio oreintalis group</taxon>
    </lineage>
</organism>
<evidence type="ECO:0000313" key="3">
    <source>
        <dbReference type="EMBL" id="MEZ8210508.1"/>
    </source>
</evidence>
<feature type="chain" id="PRO_5046711666" evidence="1">
    <location>
        <begin position="20"/>
        <end position="252"/>
    </location>
</feature>
<feature type="domain" description="Solute-binding protein family 3/N-terminal" evidence="2">
    <location>
        <begin position="56"/>
        <end position="240"/>
    </location>
</feature>
<evidence type="ECO:0000256" key="1">
    <source>
        <dbReference type="SAM" id="SignalP"/>
    </source>
</evidence>
<protein>
    <submittedName>
        <fullName evidence="3">Substrate-binding periplasmic protein</fullName>
    </submittedName>
</protein>